<dbReference type="AlphaFoldDB" id="A0AAD9VH77"/>
<evidence type="ECO:0000256" key="1">
    <source>
        <dbReference type="SAM" id="SignalP"/>
    </source>
</evidence>
<keyword evidence="1" id="KW-0732">Signal</keyword>
<comment type="caution">
    <text evidence="2">The sequence shown here is derived from an EMBL/GenBank/DDBJ whole genome shotgun (WGS) entry which is preliminary data.</text>
</comment>
<evidence type="ECO:0000313" key="3">
    <source>
        <dbReference type="Proteomes" id="UP001249851"/>
    </source>
</evidence>
<organism evidence="2 3">
    <name type="scientific">Acropora cervicornis</name>
    <name type="common">Staghorn coral</name>
    <dbReference type="NCBI Taxonomy" id="6130"/>
    <lineage>
        <taxon>Eukaryota</taxon>
        <taxon>Metazoa</taxon>
        <taxon>Cnidaria</taxon>
        <taxon>Anthozoa</taxon>
        <taxon>Hexacorallia</taxon>
        <taxon>Scleractinia</taxon>
        <taxon>Astrocoeniina</taxon>
        <taxon>Acroporidae</taxon>
        <taxon>Acropora</taxon>
    </lineage>
</organism>
<reference evidence="2" key="1">
    <citation type="journal article" date="2023" name="G3 (Bethesda)">
        <title>Whole genome assembly and annotation of the endangered Caribbean coral Acropora cervicornis.</title>
        <authorList>
            <person name="Selwyn J.D."/>
            <person name="Vollmer S.V."/>
        </authorList>
    </citation>
    <scope>NUCLEOTIDE SEQUENCE</scope>
    <source>
        <strain evidence="2">K2</strain>
    </source>
</reference>
<protein>
    <submittedName>
        <fullName evidence="2">Uncharacterized protein</fullName>
    </submittedName>
</protein>
<accession>A0AAD9VH77</accession>
<reference evidence="2" key="2">
    <citation type="journal article" date="2023" name="Science">
        <title>Genomic signatures of disease resistance in endangered staghorn corals.</title>
        <authorList>
            <person name="Vollmer S.V."/>
            <person name="Selwyn J.D."/>
            <person name="Despard B.A."/>
            <person name="Roesel C.L."/>
        </authorList>
    </citation>
    <scope>NUCLEOTIDE SEQUENCE</scope>
    <source>
        <strain evidence="2">K2</strain>
    </source>
</reference>
<keyword evidence="3" id="KW-1185">Reference proteome</keyword>
<dbReference type="Proteomes" id="UP001249851">
    <property type="component" value="Unassembled WGS sequence"/>
</dbReference>
<feature type="signal peptide" evidence="1">
    <location>
        <begin position="1"/>
        <end position="23"/>
    </location>
</feature>
<proteinExistence type="predicted"/>
<name>A0AAD9VH77_ACRCE</name>
<dbReference type="EMBL" id="JARQWQ010000001">
    <property type="protein sequence ID" value="KAK2574411.1"/>
    <property type="molecule type" value="Genomic_DNA"/>
</dbReference>
<gene>
    <name evidence="2" type="ORF">P5673_000573</name>
</gene>
<sequence length="43" mass="4765">MYTKIIPHVITAVFLAQSIVCLASVEEVAGSSQKKMVVRWTTK</sequence>
<evidence type="ECO:0000313" key="2">
    <source>
        <dbReference type="EMBL" id="KAK2574411.1"/>
    </source>
</evidence>
<feature type="chain" id="PRO_5042133586" evidence="1">
    <location>
        <begin position="24"/>
        <end position="43"/>
    </location>
</feature>